<keyword evidence="7" id="KW-1185">Reference proteome</keyword>
<feature type="domain" description="UBC core" evidence="5">
    <location>
        <begin position="1"/>
        <end position="151"/>
    </location>
</feature>
<dbReference type="GO" id="GO:0005524">
    <property type="term" value="F:ATP binding"/>
    <property type="evidence" value="ECO:0007669"/>
    <property type="project" value="UniProtKB-UniRule"/>
</dbReference>
<dbReference type="CDD" id="cd23815">
    <property type="entry name" value="UBCc_SpUBC14-like"/>
    <property type="match status" value="1"/>
</dbReference>
<gene>
    <name evidence="6" type="ORF">CXG81DRAFT_13274</name>
</gene>
<dbReference type="InterPro" id="IPR016135">
    <property type="entry name" value="UBQ-conjugating_enzyme/RWD"/>
</dbReference>
<dbReference type="AlphaFoldDB" id="A0A4P9X5L8"/>
<evidence type="ECO:0000313" key="6">
    <source>
        <dbReference type="EMBL" id="RKP00416.1"/>
    </source>
</evidence>
<evidence type="ECO:0000256" key="1">
    <source>
        <dbReference type="ARBA" id="ARBA00022679"/>
    </source>
</evidence>
<dbReference type="PROSITE" id="PS00183">
    <property type="entry name" value="UBC_1"/>
    <property type="match status" value="1"/>
</dbReference>
<dbReference type="SUPFAM" id="SSF54495">
    <property type="entry name" value="UBC-like"/>
    <property type="match status" value="1"/>
</dbReference>
<dbReference type="PANTHER" id="PTHR24067">
    <property type="entry name" value="UBIQUITIN-CONJUGATING ENZYME E2"/>
    <property type="match status" value="1"/>
</dbReference>
<dbReference type="PROSITE" id="PS50127">
    <property type="entry name" value="UBC_2"/>
    <property type="match status" value="1"/>
</dbReference>
<keyword evidence="4" id="KW-0067">ATP-binding</keyword>
<dbReference type="GO" id="GO:0016740">
    <property type="term" value="F:transferase activity"/>
    <property type="evidence" value="ECO:0007669"/>
    <property type="project" value="UniProtKB-KW"/>
</dbReference>
<keyword evidence="2 4" id="KW-0833">Ubl conjugation pathway</keyword>
<organism evidence="6 7">
    <name type="scientific">Caulochytrium protostelioides</name>
    <dbReference type="NCBI Taxonomy" id="1555241"/>
    <lineage>
        <taxon>Eukaryota</taxon>
        <taxon>Fungi</taxon>
        <taxon>Fungi incertae sedis</taxon>
        <taxon>Chytridiomycota</taxon>
        <taxon>Chytridiomycota incertae sedis</taxon>
        <taxon>Chytridiomycetes</taxon>
        <taxon>Caulochytriales</taxon>
        <taxon>Caulochytriaceae</taxon>
        <taxon>Caulochytrium</taxon>
    </lineage>
</organism>
<comment type="similarity">
    <text evidence="4">Belongs to the ubiquitin-conjugating enzyme family.</text>
</comment>
<dbReference type="InterPro" id="IPR023313">
    <property type="entry name" value="UBQ-conjugating_AS"/>
</dbReference>
<name>A0A4P9X5L8_9FUNG</name>
<accession>A0A4P9X5L8</accession>
<keyword evidence="4" id="KW-0547">Nucleotide-binding</keyword>
<sequence length="152" mass="16935">MGSRRLAREFRTFEEYPPPCPVVHSVILVEENLFEWSMAVLGPAGSPYEGGIFRVACSFPENYPFNAPTLRFMTRIYHPNVDDDGSVCLGILKSEAWKPANRMVDVMNALGDLLLNPVATDALRTDIGDLYQSDRAAYNSRAAAWARDYASA</sequence>
<protein>
    <recommendedName>
        <fullName evidence="5">UBC core domain-containing protein</fullName>
    </recommendedName>
</protein>
<dbReference type="Pfam" id="PF00179">
    <property type="entry name" value="UQ_con"/>
    <property type="match status" value="1"/>
</dbReference>
<dbReference type="EMBL" id="ML014217">
    <property type="protein sequence ID" value="RKP00416.1"/>
    <property type="molecule type" value="Genomic_DNA"/>
</dbReference>
<dbReference type="Gene3D" id="3.10.110.10">
    <property type="entry name" value="Ubiquitin Conjugating Enzyme"/>
    <property type="match status" value="1"/>
</dbReference>
<evidence type="ECO:0000256" key="3">
    <source>
        <dbReference type="PROSITE-ProRule" id="PRU10133"/>
    </source>
</evidence>
<evidence type="ECO:0000259" key="5">
    <source>
        <dbReference type="PROSITE" id="PS50127"/>
    </source>
</evidence>
<evidence type="ECO:0000313" key="7">
    <source>
        <dbReference type="Proteomes" id="UP000274922"/>
    </source>
</evidence>
<reference evidence="7" key="1">
    <citation type="journal article" date="2018" name="Nat. Microbiol.">
        <title>Leveraging single-cell genomics to expand the fungal tree of life.</title>
        <authorList>
            <person name="Ahrendt S.R."/>
            <person name="Quandt C.A."/>
            <person name="Ciobanu D."/>
            <person name="Clum A."/>
            <person name="Salamov A."/>
            <person name="Andreopoulos B."/>
            <person name="Cheng J.F."/>
            <person name="Woyke T."/>
            <person name="Pelin A."/>
            <person name="Henrissat B."/>
            <person name="Reynolds N.K."/>
            <person name="Benny G.L."/>
            <person name="Smith M.E."/>
            <person name="James T.Y."/>
            <person name="Grigoriev I.V."/>
        </authorList>
    </citation>
    <scope>NUCLEOTIDE SEQUENCE [LARGE SCALE GENOMIC DNA]</scope>
    <source>
        <strain evidence="7">ATCC 52028</strain>
    </source>
</reference>
<evidence type="ECO:0000256" key="4">
    <source>
        <dbReference type="RuleBase" id="RU362109"/>
    </source>
</evidence>
<dbReference type="InterPro" id="IPR000608">
    <property type="entry name" value="UBC"/>
</dbReference>
<dbReference type="STRING" id="1555241.A0A4P9X5L8"/>
<evidence type="ECO:0000256" key="2">
    <source>
        <dbReference type="ARBA" id="ARBA00022786"/>
    </source>
</evidence>
<dbReference type="InterPro" id="IPR050113">
    <property type="entry name" value="Ub_conjugating_enzyme"/>
</dbReference>
<keyword evidence="1" id="KW-0808">Transferase</keyword>
<feature type="active site" description="Glycyl thioester intermediate" evidence="3">
    <location>
        <position position="88"/>
    </location>
</feature>
<proteinExistence type="inferred from homology"/>
<dbReference type="Proteomes" id="UP000274922">
    <property type="component" value="Unassembled WGS sequence"/>
</dbReference>
<dbReference type="OrthoDB" id="9978460at2759"/>
<dbReference type="SMART" id="SM00212">
    <property type="entry name" value="UBCc"/>
    <property type="match status" value="1"/>
</dbReference>